<sequence length="1082" mass="120513">METVYDKRDRQVFTRDGNLKLKNKWIVTFYDDLDRPVQTALYNSSASRESLQTQMNNAVNNPLPDIPAADLTPLTYLFYDNYNFTGVQSPSYSDTTKLNAGSNLYKIPFSITNMTRGLLTGKKVRILDTDQWLTSTFYYNDDSRGVQNIDDNLSGGQDVLTFQYDFSGKILSSYQVHTNKRSSSIAKISQLTMNVYDSLGHLIAVRKRYNDDSTLQRTIVTMEYDELGRLKTKRLGINTNGKALERLLYEYNIRSWIKSINSGYVNGNQDTSHFGQVFNYDYGFQTNAYNGNIAGIRWKGWNDPLVRAYGYNYDKINRLTEASFTQQNTTGAAWTSDKMNFSANYGYDDNGNIFRMSQYGVDGNTSVPVDRLAYTYQESSNKLLAVYDTSTVTTKLGDFKNGTNTGADYAYDVNGNLLQDLNKGITSITYNHLNLPVQVTVAGKGTINFLYDAEGNRLRRIVSETTGTTNATTTTDYLGEYVYKNDSLQFVSHQEGRLRTAFKTGQPVQYFYDYFVLDNLNNTRMVLTEQSDLTMYSATMETPVASTESALFSNLDETRIAKPAGYPEDNSAGSNASVAKLVALSGEKKIGPSLVLRVMAGDTIAISSKAFYKSDGSQNKKSDENPVESIVADLIQTFNSGGGAATSHTGSIRDNNTPFNTGFYNNDYRKLKEKNSDNPMVNRPKAYLNYILFDDQFNMVNGNSGVKQVKASPDELQTLTQDQMPIEKSGFLYVYTSNESTQQVYFDNLLITQASGPVLEETHYYPFGLSMAGISSNALKGTNYSENRIKYNGKELLSKEFGDGSGLEWYDYGARMYDVQIGRWQILDPLADSGRKWSPYQYGWNNPIRNIDPDGRFAAPPSDFYDNNGLLVSHVNDGSNAVYVQSGSKHFVRYKFVGFDTRQGGLNKVNVTSAIQEAQKLNIANPYLVPHKDTYCNFATQNILSTVASATDNSKGLSMTGTANSMTNQFLESPLLLSTDMAGALNASANQNNTAVGTLSVYSYDAGEGKHGHVGTFSVGDNTNLGQTVNIGRHNGYLPITGTNGVFAKKISSVNFHTLSPDVKPKQSFQIVPFYDFQTLNR</sequence>
<dbReference type="EMBL" id="QPMM01000010">
    <property type="protein sequence ID" value="RFS20768.1"/>
    <property type="molecule type" value="Genomic_DNA"/>
</dbReference>
<name>A0A3E1Y799_9BACT</name>
<evidence type="ECO:0000313" key="2">
    <source>
        <dbReference type="Proteomes" id="UP000260644"/>
    </source>
</evidence>
<protein>
    <submittedName>
        <fullName evidence="1">RHS repeat-associated core domain-containing protein</fullName>
    </submittedName>
</protein>
<reference evidence="1 2" key="1">
    <citation type="submission" date="2018-07" db="EMBL/GenBank/DDBJ databases">
        <title>Chitinophaga K2CV101002-2 sp. nov., isolated from a monsoon evergreen broad-leaved forest soil.</title>
        <authorList>
            <person name="Lv Y."/>
        </authorList>
    </citation>
    <scope>NUCLEOTIDE SEQUENCE [LARGE SCALE GENOMIC DNA]</scope>
    <source>
        <strain evidence="1 2">GDMCC 1.1288</strain>
    </source>
</reference>
<dbReference type="Proteomes" id="UP000260644">
    <property type="component" value="Unassembled WGS sequence"/>
</dbReference>
<comment type="caution">
    <text evidence="1">The sequence shown here is derived from an EMBL/GenBank/DDBJ whole genome shotgun (WGS) entry which is preliminary data.</text>
</comment>
<gene>
    <name evidence="1" type="ORF">DVR12_19065</name>
</gene>
<dbReference type="InterPro" id="IPR022385">
    <property type="entry name" value="Rhs_assc_core"/>
</dbReference>
<dbReference type="Gene3D" id="2.180.10.10">
    <property type="entry name" value="RHS repeat-associated core"/>
    <property type="match status" value="2"/>
</dbReference>
<evidence type="ECO:0000313" key="1">
    <source>
        <dbReference type="EMBL" id="RFS20768.1"/>
    </source>
</evidence>
<dbReference type="AlphaFoldDB" id="A0A3E1Y799"/>
<keyword evidence="2" id="KW-1185">Reference proteome</keyword>
<accession>A0A3E1Y799</accession>
<dbReference type="OrthoDB" id="976756at2"/>
<proteinExistence type="predicted"/>
<dbReference type="NCBIfam" id="TIGR03696">
    <property type="entry name" value="Rhs_assc_core"/>
    <property type="match status" value="1"/>
</dbReference>
<organism evidence="1 2">
    <name type="scientific">Chitinophaga silvatica</name>
    <dbReference type="NCBI Taxonomy" id="2282649"/>
    <lineage>
        <taxon>Bacteria</taxon>
        <taxon>Pseudomonadati</taxon>
        <taxon>Bacteroidota</taxon>
        <taxon>Chitinophagia</taxon>
        <taxon>Chitinophagales</taxon>
        <taxon>Chitinophagaceae</taxon>
        <taxon>Chitinophaga</taxon>
    </lineage>
</organism>